<dbReference type="PANTHER" id="PTHR20961">
    <property type="entry name" value="GLYCOSYLTRANSFERASE"/>
    <property type="match status" value="1"/>
</dbReference>
<accession>A0ABD1PGI9</accession>
<dbReference type="InterPro" id="IPR007657">
    <property type="entry name" value="Glycosyltransferase_61"/>
</dbReference>
<evidence type="ECO:0000313" key="7">
    <source>
        <dbReference type="EMBL" id="KAL2461681.1"/>
    </source>
</evidence>
<dbReference type="EMBL" id="JBFOLK010000014">
    <property type="protein sequence ID" value="KAL2461681.1"/>
    <property type="molecule type" value="Genomic_DNA"/>
</dbReference>
<protein>
    <submittedName>
        <fullName evidence="7">Glycosyltransferase family 61 protein</fullName>
    </submittedName>
</protein>
<evidence type="ECO:0000256" key="1">
    <source>
        <dbReference type="ARBA" id="ARBA00004323"/>
    </source>
</evidence>
<comment type="caution">
    <text evidence="7">The sequence shown here is derived from an EMBL/GenBank/DDBJ whole genome shotgun (WGS) entry which is preliminary data.</text>
</comment>
<dbReference type="AlphaFoldDB" id="A0ABD1PGI9"/>
<feature type="region of interest" description="Disordered" evidence="5">
    <location>
        <begin position="31"/>
        <end position="56"/>
    </location>
</feature>
<evidence type="ECO:0000256" key="5">
    <source>
        <dbReference type="SAM" id="MobiDB-lite"/>
    </source>
</evidence>
<keyword evidence="2" id="KW-0328">Glycosyltransferase</keyword>
<sequence>MGGPHPQCQKKNAETLKGFLQKPAIAAANQRRPFLYSGGGRTVSNTGDHRLEPENSSASAAVRAALAAAAARSSRGGAQRDRPAARWSAPGCHLRQRLRRSPSSPFNSHTEIVNAICSFNDSRSDVCEMKGDIRILGNSSTIFYASHGTESFEGNNFWSIRPYARKGDNTAMGRVRKVKINVAARMDQEIPRCTKNFSIPAIVFSTGGYAGNHFHDFSDVLIPLYLNAREFDGEIQFLVTDKQSWWTSKYKEILWRLSNYGIIDIDKENDVLCFPSMIVGLKAHKEFSIDPSTSRYSMKDFRQFLSSTYSLKRESISNIRTNSKGKIRPRLLIISRKKTRRITNEREIVDMARSIGFNVVVKETGRNVPSVSHLVNSCDVLVGVHGAGLTNMVFLPDNALVVQIVPLGLDSLAANDFEEPAKDMNLRYLKYTTSLNESSLSQQYLHDHQVLKDPGAIHKKGWDTFRSVYLDNQNVKIDITRFRGTLLKAFKNLQI</sequence>
<keyword evidence="3" id="KW-0808">Transferase</keyword>
<reference evidence="8" key="1">
    <citation type="submission" date="2024-07" db="EMBL/GenBank/DDBJ databases">
        <title>Two chromosome-level genome assemblies of Korean endemic species Abeliophyllum distichum and Forsythia ovata (Oleaceae).</title>
        <authorList>
            <person name="Jang H."/>
        </authorList>
    </citation>
    <scope>NUCLEOTIDE SEQUENCE [LARGE SCALE GENOMIC DNA]</scope>
</reference>
<keyword evidence="4" id="KW-0325">Glycoprotein</keyword>
<dbReference type="GO" id="GO:0000139">
    <property type="term" value="C:Golgi membrane"/>
    <property type="evidence" value="ECO:0007669"/>
    <property type="project" value="UniProtKB-SubCell"/>
</dbReference>
<comment type="subcellular location">
    <subcellularLocation>
        <location evidence="1">Golgi apparatus membrane</location>
        <topology evidence="1">Single-pass type II membrane protein</topology>
    </subcellularLocation>
</comment>
<evidence type="ECO:0000256" key="4">
    <source>
        <dbReference type="ARBA" id="ARBA00023180"/>
    </source>
</evidence>
<organism evidence="7 8">
    <name type="scientific">Abeliophyllum distichum</name>
    <dbReference type="NCBI Taxonomy" id="126358"/>
    <lineage>
        <taxon>Eukaryota</taxon>
        <taxon>Viridiplantae</taxon>
        <taxon>Streptophyta</taxon>
        <taxon>Embryophyta</taxon>
        <taxon>Tracheophyta</taxon>
        <taxon>Spermatophyta</taxon>
        <taxon>Magnoliopsida</taxon>
        <taxon>eudicotyledons</taxon>
        <taxon>Gunneridae</taxon>
        <taxon>Pentapetalae</taxon>
        <taxon>asterids</taxon>
        <taxon>lamiids</taxon>
        <taxon>Lamiales</taxon>
        <taxon>Oleaceae</taxon>
        <taxon>Forsythieae</taxon>
        <taxon>Abeliophyllum</taxon>
    </lineage>
</organism>
<name>A0ABD1PGI9_9LAMI</name>
<evidence type="ECO:0000259" key="6">
    <source>
        <dbReference type="Pfam" id="PF04577"/>
    </source>
</evidence>
<dbReference type="Pfam" id="PF04577">
    <property type="entry name" value="Glyco_transf_61"/>
    <property type="match status" value="1"/>
</dbReference>
<dbReference type="GO" id="GO:0016763">
    <property type="term" value="F:pentosyltransferase activity"/>
    <property type="evidence" value="ECO:0007669"/>
    <property type="project" value="UniProtKB-ARBA"/>
</dbReference>
<keyword evidence="8" id="KW-1185">Reference proteome</keyword>
<evidence type="ECO:0000313" key="8">
    <source>
        <dbReference type="Proteomes" id="UP001604336"/>
    </source>
</evidence>
<dbReference type="InterPro" id="IPR049625">
    <property type="entry name" value="Glyco_transf_61_cat"/>
</dbReference>
<dbReference type="Proteomes" id="UP001604336">
    <property type="component" value="Unassembled WGS sequence"/>
</dbReference>
<proteinExistence type="predicted"/>
<evidence type="ECO:0000256" key="2">
    <source>
        <dbReference type="ARBA" id="ARBA00022676"/>
    </source>
</evidence>
<evidence type="ECO:0000256" key="3">
    <source>
        <dbReference type="ARBA" id="ARBA00022679"/>
    </source>
</evidence>
<gene>
    <name evidence="7" type="ORF">Adt_45101</name>
</gene>
<feature type="domain" description="Glycosyltransferase 61 catalytic" evidence="6">
    <location>
        <begin position="307"/>
        <end position="402"/>
    </location>
</feature>
<dbReference type="PANTHER" id="PTHR20961:SF5">
    <property type="entry name" value="GLYCOSYLTRANSFERASE-RELATED"/>
    <property type="match status" value="1"/>
</dbReference>